<evidence type="ECO:0000256" key="3">
    <source>
        <dbReference type="ARBA" id="ARBA00022618"/>
    </source>
</evidence>
<dbReference type="InterPro" id="IPR006073">
    <property type="entry name" value="GTP-bd"/>
</dbReference>
<dbReference type="InterPro" id="IPR019987">
    <property type="entry name" value="GTP-bd_ribosome_bio_YsxC"/>
</dbReference>
<dbReference type="GO" id="GO:0046872">
    <property type="term" value="F:metal ion binding"/>
    <property type="evidence" value="ECO:0007669"/>
    <property type="project" value="UniProtKB-KW"/>
</dbReference>
<dbReference type="PROSITE" id="PS51706">
    <property type="entry name" value="G_ENGB"/>
    <property type="match status" value="1"/>
</dbReference>
<dbReference type="GO" id="GO:0000917">
    <property type="term" value="P:division septum assembly"/>
    <property type="evidence" value="ECO:0007669"/>
    <property type="project" value="UniProtKB-KW"/>
</dbReference>
<keyword evidence="4" id="KW-0479">Metal-binding</keyword>
<protein>
    <recommendedName>
        <fullName evidence="10">EngB-type G domain-containing protein</fullName>
    </recommendedName>
</protein>
<reference evidence="11" key="1">
    <citation type="submission" date="2018-05" db="EMBL/GenBank/DDBJ databases">
        <authorList>
            <person name="Lanie J.A."/>
            <person name="Ng W.-L."/>
            <person name="Kazmierczak K.M."/>
            <person name="Andrzejewski T.M."/>
            <person name="Davidsen T.M."/>
            <person name="Wayne K.J."/>
            <person name="Tettelin H."/>
            <person name="Glass J.I."/>
            <person name="Rusch D."/>
            <person name="Podicherti R."/>
            <person name="Tsui H.-C.T."/>
            <person name="Winkler M.E."/>
        </authorList>
    </citation>
    <scope>NUCLEOTIDE SEQUENCE</scope>
</reference>
<dbReference type="SUPFAM" id="SSF52540">
    <property type="entry name" value="P-loop containing nucleoside triphosphate hydrolases"/>
    <property type="match status" value="1"/>
</dbReference>
<comment type="cofactor">
    <cofactor evidence="1">
        <name>Mg(2+)</name>
        <dbReference type="ChEBI" id="CHEBI:18420"/>
    </cofactor>
</comment>
<dbReference type="PANTHER" id="PTHR11649:SF13">
    <property type="entry name" value="ENGB-TYPE G DOMAIN-CONTAINING PROTEIN"/>
    <property type="match status" value="1"/>
</dbReference>
<dbReference type="CDD" id="cd01876">
    <property type="entry name" value="YihA_EngB"/>
    <property type="match status" value="1"/>
</dbReference>
<keyword evidence="9" id="KW-0131">Cell cycle</keyword>
<dbReference type="AlphaFoldDB" id="A0A382JDA2"/>
<evidence type="ECO:0000256" key="8">
    <source>
        <dbReference type="ARBA" id="ARBA00023210"/>
    </source>
</evidence>
<organism evidence="11">
    <name type="scientific">marine metagenome</name>
    <dbReference type="NCBI Taxonomy" id="408172"/>
    <lineage>
        <taxon>unclassified sequences</taxon>
        <taxon>metagenomes</taxon>
        <taxon>ecological metagenomes</taxon>
    </lineage>
</organism>
<dbReference type="NCBIfam" id="TIGR00231">
    <property type="entry name" value="small_GTP"/>
    <property type="match status" value="1"/>
</dbReference>
<evidence type="ECO:0000256" key="1">
    <source>
        <dbReference type="ARBA" id="ARBA00001946"/>
    </source>
</evidence>
<proteinExistence type="inferred from homology"/>
<evidence type="ECO:0000256" key="9">
    <source>
        <dbReference type="ARBA" id="ARBA00023306"/>
    </source>
</evidence>
<keyword evidence="8" id="KW-0717">Septation</keyword>
<feature type="domain" description="EngB-type G" evidence="10">
    <location>
        <begin position="22"/>
        <end position="196"/>
    </location>
</feature>
<comment type="similarity">
    <text evidence="2">Belongs to the TRAFAC class TrmE-Era-EngA-EngB-Septin-like GTPase superfamily. EngB GTPase family.</text>
</comment>
<keyword evidence="6" id="KW-0460">Magnesium</keyword>
<keyword evidence="7" id="KW-0342">GTP-binding</keyword>
<accession>A0A382JDA2</accession>
<evidence type="ECO:0000259" key="10">
    <source>
        <dbReference type="PROSITE" id="PS51706"/>
    </source>
</evidence>
<keyword evidence="5" id="KW-0547">Nucleotide-binding</keyword>
<dbReference type="PANTHER" id="PTHR11649">
    <property type="entry name" value="MSS1/TRME-RELATED GTP-BINDING PROTEIN"/>
    <property type="match status" value="1"/>
</dbReference>
<dbReference type="HAMAP" id="MF_00321">
    <property type="entry name" value="GTPase_EngB"/>
    <property type="match status" value="1"/>
</dbReference>
<dbReference type="Gene3D" id="3.40.50.300">
    <property type="entry name" value="P-loop containing nucleotide triphosphate hydrolases"/>
    <property type="match status" value="1"/>
</dbReference>
<dbReference type="EMBL" id="UINC01073154">
    <property type="protein sequence ID" value="SVC09322.1"/>
    <property type="molecule type" value="Genomic_DNA"/>
</dbReference>
<dbReference type="InterPro" id="IPR027417">
    <property type="entry name" value="P-loop_NTPase"/>
</dbReference>
<dbReference type="InterPro" id="IPR030393">
    <property type="entry name" value="G_ENGB_dom"/>
</dbReference>
<evidence type="ECO:0000313" key="11">
    <source>
        <dbReference type="EMBL" id="SVC09322.1"/>
    </source>
</evidence>
<gene>
    <name evidence="11" type="ORF">METZ01_LOCUS262176</name>
</gene>
<dbReference type="InterPro" id="IPR005225">
    <property type="entry name" value="Small_GTP-bd"/>
</dbReference>
<dbReference type="NCBIfam" id="TIGR03598">
    <property type="entry name" value="GTPase_YsxC"/>
    <property type="match status" value="1"/>
</dbReference>
<dbReference type="GO" id="GO:0005525">
    <property type="term" value="F:GTP binding"/>
    <property type="evidence" value="ECO:0007669"/>
    <property type="project" value="UniProtKB-KW"/>
</dbReference>
<sequence length="197" mass="22025">MEIHHIEFLGSFFEVSETPDIELPQVAFVGRSNVGKSSLINRLLGRHNKKIARVSSTPGKTQSINFYKINDLFIMVDLPGWGYARVPIKLRQKWETLVKHYIQENRKLAGVVHLIDSRHGPTPIDLRLLDLLTDGGPPILITLTKTDKLNRAKQNQALAIVTEQLEVEENQVVLTSSKTGKGRTELLGAIETLVLAS</sequence>
<keyword evidence="3" id="KW-0132">Cell division</keyword>
<evidence type="ECO:0000256" key="6">
    <source>
        <dbReference type="ARBA" id="ARBA00022842"/>
    </source>
</evidence>
<dbReference type="Pfam" id="PF01926">
    <property type="entry name" value="MMR_HSR1"/>
    <property type="match status" value="1"/>
</dbReference>
<evidence type="ECO:0000256" key="4">
    <source>
        <dbReference type="ARBA" id="ARBA00022723"/>
    </source>
</evidence>
<evidence type="ECO:0000256" key="2">
    <source>
        <dbReference type="ARBA" id="ARBA00009638"/>
    </source>
</evidence>
<evidence type="ECO:0000256" key="7">
    <source>
        <dbReference type="ARBA" id="ARBA00023134"/>
    </source>
</evidence>
<name>A0A382JDA2_9ZZZZ</name>
<evidence type="ECO:0000256" key="5">
    <source>
        <dbReference type="ARBA" id="ARBA00022741"/>
    </source>
</evidence>